<dbReference type="PANTHER" id="PTHR47027:SF26">
    <property type="entry name" value="REVERSE TRANSCRIPTASE DOMAIN-CONTAINING PROTEIN"/>
    <property type="match status" value="1"/>
</dbReference>
<dbReference type="SUPFAM" id="SSF56219">
    <property type="entry name" value="DNase I-like"/>
    <property type="match status" value="1"/>
</dbReference>
<dbReference type="WBParaSite" id="SSLN_0000393501-mRNA-1">
    <property type="protein sequence ID" value="SSLN_0000393501-mRNA-1"/>
    <property type="gene ID" value="SSLN_0000393501"/>
</dbReference>
<dbReference type="Proteomes" id="UP000275846">
    <property type="component" value="Unassembled WGS sequence"/>
</dbReference>
<evidence type="ECO:0000313" key="5">
    <source>
        <dbReference type="WBParaSite" id="SSLN_0000393501-mRNA-1"/>
    </source>
</evidence>
<proteinExistence type="predicted"/>
<reference evidence="5" key="1">
    <citation type="submission" date="2016-06" db="UniProtKB">
        <authorList>
            <consortium name="WormBaseParasite"/>
        </authorList>
    </citation>
    <scope>IDENTIFICATION</scope>
</reference>
<evidence type="ECO:0000313" key="4">
    <source>
        <dbReference type="Proteomes" id="UP000275846"/>
    </source>
</evidence>
<evidence type="ECO:0000259" key="2">
    <source>
        <dbReference type="PROSITE" id="PS50878"/>
    </source>
</evidence>
<sequence>MLVITSSAAGRSSQIAKYTVVKLKQITTSAIPIARAIPSSLLGQSEEQLAGTEDGASCLGTAALQGGHCCSQRDQFYEQGQLEEGINDRLMSLRLPLRGDKFATIISAYAPPMTSSDAAKDKFYEDLHALLATVWWYTQGRLRPRQLLAPSPASGLLDSVLTPGSGGECSCGRLQLVPNSHLWLLEVGFFPTATPRITVTTGGLNQVTVSAVVRASKPDNPRSNRPERRTALVTRELAHYKVDIAAHSETRFSEQGQLEEDINDHLMSFRLPLRGDKFATIISAYASPMTSSDAAKDKFYEDLQTLLATVPKVDKLIVLGDFNARVGTDHAAWQGVPGPHGLVSCNDNGLLLLRTCAEHRLLLINTFFRLPMREKVTDTIVSTAKCHPVYRARSPRTRMPGSDAILPEVYKHGAPRLMAELPTLFQEIWRQGQVPQDFKDATIVHLVKRKLNRQLFYYVPTFPYNCTGLKISYRKKRVCSLSRLLNSIFARFLLNRLNGHPERRLLPESQCCFRRHRGTADMICAARQEMRTHLYTTFVDLTKAFGTVNHDGRWKVIPKFGCPERFTQKLLELHDGMTAGGTDNWTVSEAFAVTNGLSQGCVPAPTLFSLMFTSMLMDAYRDERLGSALPTALTDTFSTVDDCALNTVTEENMQMNMGLFAAGCANFGLTISTTKTVVMPQPLPQINFNVAQLKNMETFAYLGSRVSSNTRIDEEVAKWISKASQAFGRLQASVWNRHGIHLNTKLKMYKVVVLTTLLYGAETWTVYSNQARTLNPFYLSCLRRLLKLRWQERIPDTEVLDQARVLNIRAMLRQVQLRWSGHQAELTQLAKQVSSLQGPQPLPPGIPRAHPLGMSSHHRLVLPQPPPAGITPSSVPKPVTISLPAPSSPSRAYI</sequence>
<dbReference type="Gene3D" id="3.60.10.10">
    <property type="entry name" value="Endonuclease/exonuclease/phosphatase"/>
    <property type="match status" value="1"/>
</dbReference>
<dbReference type="PROSITE" id="PS50878">
    <property type="entry name" value="RT_POL"/>
    <property type="match status" value="1"/>
</dbReference>
<keyword evidence="4" id="KW-1185">Reference proteome</keyword>
<protein>
    <submittedName>
        <fullName evidence="5">Reverse transcriptase domain-containing protein</fullName>
    </submittedName>
</protein>
<dbReference type="Pfam" id="PF00078">
    <property type="entry name" value="RVT_1"/>
    <property type="match status" value="1"/>
</dbReference>
<feature type="domain" description="Reverse transcriptase" evidence="2">
    <location>
        <begin position="427"/>
        <end position="706"/>
    </location>
</feature>
<reference evidence="3 4" key="2">
    <citation type="submission" date="2018-11" db="EMBL/GenBank/DDBJ databases">
        <authorList>
            <consortium name="Pathogen Informatics"/>
        </authorList>
    </citation>
    <scope>NUCLEOTIDE SEQUENCE [LARGE SCALE GENOMIC DNA]</scope>
    <source>
        <strain evidence="3 4">NST_G2</strain>
    </source>
</reference>
<dbReference type="InterPro" id="IPR036691">
    <property type="entry name" value="Endo/exonu/phosph_ase_sf"/>
</dbReference>
<dbReference type="OrthoDB" id="6158878at2759"/>
<dbReference type="AlphaFoldDB" id="A0A183SHW4"/>
<evidence type="ECO:0000256" key="1">
    <source>
        <dbReference type="SAM" id="MobiDB-lite"/>
    </source>
</evidence>
<organism evidence="5">
    <name type="scientific">Schistocephalus solidus</name>
    <name type="common">Tapeworm</name>
    <dbReference type="NCBI Taxonomy" id="70667"/>
    <lineage>
        <taxon>Eukaryota</taxon>
        <taxon>Metazoa</taxon>
        <taxon>Spiralia</taxon>
        <taxon>Lophotrochozoa</taxon>
        <taxon>Platyhelminthes</taxon>
        <taxon>Cestoda</taxon>
        <taxon>Eucestoda</taxon>
        <taxon>Diphyllobothriidea</taxon>
        <taxon>Diphyllobothriidae</taxon>
        <taxon>Schistocephalus</taxon>
    </lineage>
</organism>
<name>A0A183SHW4_SCHSO</name>
<gene>
    <name evidence="3" type="ORF">SSLN_LOCUS3812</name>
</gene>
<accession>A0A183SHW4</accession>
<evidence type="ECO:0000313" key="3">
    <source>
        <dbReference type="EMBL" id="VDL90197.1"/>
    </source>
</evidence>
<dbReference type="InterPro" id="IPR000477">
    <property type="entry name" value="RT_dom"/>
</dbReference>
<dbReference type="PANTHER" id="PTHR47027">
    <property type="entry name" value="REVERSE TRANSCRIPTASE DOMAIN-CONTAINING PROTEIN"/>
    <property type="match status" value="1"/>
</dbReference>
<dbReference type="EMBL" id="UYSU01032658">
    <property type="protein sequence ID" value="VDL90197.1"/>
    <property type="molecule type" value="Genomic_DNA"/>
</dbReference>
<feature type="region of interest" description="Disordered" evidence="1">
    <location>
        <begin position="857"/>
        <end position="894"/>
    </location>
</feature>